<keyword evidence="2" id="KW-0808">Transferase</keyword>
<dbReference type="GO" id="GO:0003743">
    <property type="term" value="F:translation initiation factor activity"/>
    <property type="evidence" value="ECO:0007669"/>
    <property type="project" value="UniProtKB-KW"/>
</dbReference>
<accession>A0A3M7S0L1</accession>
<organism evidence="2 3">
    <name type="scientific">Brachionus plicatilis</name>
    <name type="common">Marine rotifer</name>
    <name type="synonym">Brachionus muelleri</name>
    <dbReference type="NCBI Taxonomy" id="10195"/>
    <lineage>
        <taxon>Eukaryota</taxon>
        <taxon>Metazoa</taxon>
        <taxon>Spiralia</taxon>
        <taxon>Gnathifera</taxon>
        <taxon>Rotifera</taxon>
        <taxon>Eurotatoria</taxon>
        <taxon>Monogononta</taxon>
        <taxon>Pseudotrocha</taxon>
        <taxon>Ploima</taxon>
        <taxon>Brachionidae</taxon>
        <taxon>Brachionus</taxon>
    </lineage>
</organism>
<evidence type="ECO:0000313" key="3">
    <source>
        <dbReference type="Proteomes" id="UP000276133"/>
    </source>
</evidence>
<evidence type="ECO:0000256" key="1">
    <source>
        <dbReference type="SAM" id="Coils"/>
    </source>
</evidence>
<sequence>MYETSSDQKKTCAFIKKMLSSKPIERPSAHIILNSQLFMTKDQVIEQLQKLLEGKKKEIHTLKNVIAEKDEQLKDKEMIITKFKEILK</sequence>
<dbReference type="Proteomes" id="UP000276133">
    <property type="component" value="Unassembled WGS sequence"/>
</dbReference>
<keyword evidence="3" id="KW-1185">Reference proteome</keyword>
<feature type="coiled-coil region" evidence="1">
    <location>
        <begin position="45"/>
        <end position="72"/>
    </location>
</feature>
<keyword evidence="1" id="KW-0175">Coiled coil</keyword>
<evidence type="ECO:0000313" key="2">
    <source>
        <dbReference type="EMBL" id="RNA29190.1"/>
    </source>
</evidence>
<keyword evidence="2" id="KW-0396">Initiation factor</keyword>
<dbReference type="GO" id="GO:0016301">
    <property type="term" value="F:kinase activity"/>
    <property type="evidence" value="ECO:0007669"/>
    <property type="project" value="UniProtKB-KW"/>
</dbReference>
<keyword evidence="2" id="KW-0418">Kinase</keyword>
<gene>
    <name evidence="2" type="ORF">BpHYR1_053413</name>
</gene>
<reference evidence="2 3" key="1">
    <citation type="journal article" date="2018" name="Sci. Rep.">
        <title>Genomic signatures of local adaptation to the degree of environmental predictability in rotifers.</title>
        <authorList>
            <person name="Franch-Gras L."/>
            <person name="Hahn C."/>
            <person name="Garcia-Roger E.M."/>
            <person name="Carmona M.J."/>
            <person name="Serra M."/>
            <person name="Gomez A."/>
        </authorList>
    </citation>
    <scope>NUCLEOTIDE SEQUENCE [LARGE SCALE GENOMIC DNA]</scope>
    <source>
        <strain evidence="2">HYR1</strain>
    </source>
</reference>
<protein>
    <submittedName>
        <fullName evidence="2">Eukaryotic translation initiation factor 2-alpha kinase 1-like isoform X1</fullName>
    </submittedName>
</protein>
<dbReference type="EMBL" id="REGN01002265">
    <property type="protein sequence ID" value="RNA29190.1"/>
    <property type="molecule type" value="Genomic_DNA"/>
</dbReference>
<name>A0A3M7S0L1_BRAPC</name>
<dbReference type="AlphaFoldDB" id="A0A3M7S0L1"/>
<proteinExistence type="predicted"/>
<keyword evidence="2" id="KW-0648">Protein biosynthesis</keyword>
<comment type="caution">
    <text evidence="2">The sequence shown here is derived from an EMBL/GenBank/DDBJ whole genome shotgun (WGS) entry which is preliminary data.</text>
</comment>